<organism evidence="2 3">
    <name type="scientific">Mangrovibacterium diazotrophicum</name>
    <dbReference type="NCBI Taxonomy" id="1261403"/>
    <lineage>
        <taxon>Bacteria</taxon>
        <taxon>Pseudomonadati</taxon>
        <taxon>Bacteroidota</taxon>
        <taxon>Bacteroidia</taxon>
        <taxon>Marinilabiliales</taxon>
        <taxon>Prolixibacteraceae</taxon>
        <taxon>Mangrovibacterium</taxon>
    </lineage>
</organism>
<evidence type="ECO:0000313" key="3">
    <source>
        <dbReference type="Proteomes" id="UP000283387"/>
    </source>
</evidence>
<comment type="caution">
    <text evidence="2">The sequence shown here is derived from an EMBL/GenBank/DDBJ whole genome shotgun (WGS) entry which is preliminary data.</text>
</comment>
<dbReference type="OrthoDB" id="1118190at2"/>
<evidence type="ECO:0000313" key="2">
    <source>
        <dbReference type="EMBL" id="RKD89761.1"/>
    </source>
</evidence>
<name>A0A419W2R2_9BACT</name>
<dbReference type="Proteomes" id="UP000283387">
    <property type="component" value="Unassembled WGS sequence"/>
</dbReference>
<sequence length="240" mass="25957">MNMRFFAVMMMGVVLMTSCVKKKKEAVQPLDTSAGSEMVHAVAVKKALQANAYTYLLVSEGDQDYWIAVDKMEPEVGGTYFFADAMEMKEFKSNDLDTIFASVFFVQKLSTTKDASTMSMKNPHGTAPGRQSVDQDESISVAPAEGGITIASLFENKADYSGKDVIVSGKVVKVNNGIMGRNWVHIQDGTNADGSYDLTLTTDAEVAVGDVVTMQGTVALDKDFGAGYFYDVIVESATVK</sequence>
<dbReference type="EMBL" id="RAPN01000001">
    <property type="protein sequence ID" value="RKD89761.1"/>
    <property type="molecule type" value="Genomic_DNA"/>
</dbReference>
<protein>
    <submittedName>
        <fullName evidence="2">SH3 domain-containing protein</fullName>
    </submittedName>
</protein>
<keyword evidence="3" id="KW-1185">Reference proteome</keyword>
<dbReference type="InterPro" id="IPR025987">
    <property type="entry name" value="GW_dom"/>
</dbReference>
<accession>A0A419W2R2</accession>
<feature type="domain" description="GW" evidence="1">
    <location>
        <begin position="40"/>
        <end position="68"/>
    </location>
</feature>
<dbReference type="RefSeq" id="WP_120271214.1">
    <property type="nucleotide sequence ID" value="NZ_RAPN01000001.1"/>
</dbReference>
<dbReference type="AlphaFoldDB" id="A0A419W2R2"/>
<feature type="domain" description="GW" evidence="1">
    <location>
        <begin position="151"/>
        <end position="191"/>
    </location>
</feature>
<proteinExistence type="predicted"/>
<dbReference type="PROSITE" id="PS51257">
    <property type="entry name" value="PROKAR_LIPOPROTEIN"/>
    <property type="match status" value="1"/>
</dbReference>
<evidence type="ECO:0000259" key="1">
    <source>
        <dbReference type="Pfam" id="PF13457"/>
    </source>
</evidence>
<gene>
    <name evidence="2" type="ORF">BC643_0093</name>
</gene>
<dbReference type="Pfam" id="PF13457">
    <property type="entry name" value="GW"/>
    <property type="match status" value="2"/>
</dbReference>
<reference evidence="2 3" key="1">
    <citation type="submission" date="2018-09" db="EMBL/GenBank/DDBJ databases">
        <title>Genomic Encyclopedia of Archaeal and Bacterial Type Strains, Phase II (KMG-II): from individual species to whole genera.</title>
        <authorList>
            <person name="Goeker M."/>
        </authorList>
    </citation>
    <scope>NUCLEOTIDE SEQUENCE [LARGE SCALE GENOMIC DNA]</scope>
    <source>
        <strain evidence="2 3">DSM 27148</strain>
    </source>
</reference>